<dbReference type="AlphaFoldDB" id="A0A916X4N1"/>
<feature type="compositionally biased region" description="Basic and acidic residues" evidence="1">
    <location>
        <begin position="37"/>
        <end position="77"/>
    </location>
</feature>
<dbReference type="Proteomes" id="UP000608154">
    <property type="component" value="Unassembled WGS sequence"/>
</dbReference>
<feature type="region of interest" description="Disordered" evidence="1">
    <location>
        <begin position="1"/>
        <end position="86"/>
    </location>
</feature>
<evidence type="ECO:0000313" key="2">
    <source>
        <dbReference type="EMBL" id="GGC01634.1"/>
    </source>
</evidence>
<dbReference type="EMBL" id="BMHK01000011">
    <property type="protein sequence ID" value="GGC01634.1"/>
    <property type="molecule type" value="Genomic_DNA"/>
</dbReference>
<keyword evidence="3" id="KW-1185">Reference proteome</keyword>
<sequence>MRNNSRIAGPKGGAFHGGAVDPVGRTAMRFAQEPENDERKKNAGNGRDGKRMAPADHFVEISADHEAERRADRKAHAENCQGCRAP</sequence>
<accession>A0A916X4N1</accession>
<proteinExistence type="predicted"/>
<evidence type="ECO:0000313" key="3">
    <source>
        <dbReference type="Proteomes" id="UP000608154"/>
    </source>
</evidence>
<protein>
    <submittedName>
        <fullName evidence="2">Uncharacterized protein</fullName>
    </submittedName>
</protein>
<evidence type="ECO:0000256" key="1">
    <source>
        <dbReference type="SAM" id="MobiDB-lite"/>
    </source>
</evidence>
<organism evidence="2 3">
    <name type="scientific">Novosphingobium endophyticum</name>
    <dbReference type="NCBI Taxonomy" id="1955250"/>
    <lineage>
        <taxon>Bacteria</taxon>
        <taxon>Pseudomonadati</taxon>
        <taxon>Pseudomonadota</taxon>
        <taxon>Alphaproteobacteria</taxon>
        <taxon>Sphingomonadales</taxon>
        <taxon>Sphingomonadaceae</taxon>
        <taxon>Novosphingobium</taxon>
    </lineage>
</organism>
<name>A0A916X4N1_9SPHN</name>
<gene>
    <name evidence="2" type="ORF">GCM10011494_20200</name>
</gene>
<comment type="caution">
    <text evidence="2">The sequence shown here is derived from an EMBL/GenBank/DDBJ whole genome shotgun (WGS) entry which is preliminary data.</text>
</comment>
<reference evidence="2" key="2">
    <citation type="submission" date="2020-09" db="EMBL/GenBank/DDBJ databases">
        <authorList>
            <person name="Sun Q."/>
            <person name="Zhou Y."/>
        </authorList>
    </citation>
    <scope>NUCLEOTIDE SEQUENCE</scope>
    <source>
        <strain evidence="2">CGMCC 1.15095</strain>
    </source>
</reference>
<reference evidence="2" key="1">
    <citation type="journal article" date="2014" name="Int. J. Syst. Evol. Microbiol.">
        <title>Complete genome sequence of Corynebacterium casei LMG S-19264T (=DSM 44701T), isolated from a smear-ripened cheese.</title>
        <authorList>
            <consortium name="US DOE Joint Genome Institute (JGI-PGF)"/>
            <person name="Walter F."/>
            <person name="Albersmeier A."/>
            <person name="Kalinowski J."/>
            <person name="Ruckert C."/>
        </authorList>
    </citation>
    <scope>NUCLEOTIDE SEQUENCE</scope>
    <source>
        <strain evidence="2">CGMCC 1.15095</strain>
    </source>
</reference>